<proteinExistence type="predicted"/>
<evidence type="ECO:0000313" key="2">
    <source>
        <dbReference type="Proteomes" id="UP001305414"/>
    </source>
</evidence>
<reference evidence="1 2" key="1">
    <citation type="submission" date="2023-10" db="EMBL/GenBank/DDBJ databases">
        <title>Draft genome sequence of Xylaria bambusicola isolate GMP-LS, the root and basal stem rot pathogen of sugarcane in Indonesia.</title>
        <authorList>
            <person name="Selvaraj P."/>
            <person name="Muralishankar V."/>
            <person name="Muruganantham S."/>
            <person name="Sp S."/>
            <person name="Haryani S."/>
            <person name="Lau K.J.X."/>
            <person name="Naqvi N.I."/>
        </authorList>
    </citation>
    <scope>NUCLEOTIDE SEQUENCE [LARGE SCALE GENOMIC DNA]</scope>
    <source>
        <strain evidence="1">GMP-LS</strain>
    </source>
</reference>
<accession>A0AAN7YZZ0</accession>
<gene>
    <name evidence="1" type="ORF">RRF57_000722</name>
</gene>
<organism evidence="1 2">
    <name type="scientific">Xylaria bambusicola</name>
    <dbReference type="NCBI Taxonomy" id="326684"/>
    <lineage>
        <taxon>Eukaryota</taxon>
        <taxon>Fungi</taxon>
        <taxon>Dikarya</taxon>
        <taxon>Ascomycota</taxon>
        <taxon>Pezizomycotina</taxon>
        <taxon>Sordariomycetes</taxon>
        <taxon>Xylariomycetidae</taxon>
        <taxon>Xylariales</taxon>
        <taxon>Xylariaceae</taxon>
        <taxon>Xylaria</taxon>
    </lineage>
</organism>
<dbReference type="AlphaFoldDB" id="A0AAN7YZZ0"/>
<comment type="caution">
    <text evidence="1">The sequence shown here is derived from an EMBL/GenBank/DDBJ whole genome shotgun (WGS) entry which is preliminary data.</text>
</comment>
<keyword evidence="2" id="KW-1185">Reference proteome</keyword>
<evidence type="ECO:0000313" key="1">
    <source>
        <dbReference type="EMBL" id="KAK5625007.1"/>
    </source>
</evidence>
<name>A0AAN7YZZ0_9PEZI</name>
<dbReference type="EMBL" id="JAWHQM010000002">
    <property type="protein sequence ID" value="KAK5625007.1"/>
    <property type="molecule type" value="Genomic_DNA"/>
</dbReference>
<protein>
    <submittedName>
        <fullName evidence="1">Uncharacterized protein</fullName>
    </submittedName>
</protein>
<dbReference type="Proteomes" id="UP001305414">
    <property type="component" value="Unassembled WGS sequence"/>
</dbReference>
<sequence length="286" mass="33183">MEVQQAPSEFHFYPRLPRELQDTIWKFYSASLPDVRHDFHRHDREYGSINYHYRRYCHKILKNIETKFLLKEEGFSSVHGALAVPKAMLLRYPCRIGYPESEDEEPAYVAVNYENDVFSFANACCGHPRGETCGEQIANWFDLPTQLTKDHIKAPEGAVQQGIFSARRLAFQLPGSRSMNLSIPTFTDFDLQVLRRFKRLKEIFFVVLEVCEVPISVRNRASPRPEDHPVYGGYMVISQLDDTENAQLLAALDHKVKVTYALDLGWWMTETSLPFDFGILFQERPI</sequence>